<name>A0ABV1YSB2_9HYPH</name>
<dbReference type="RefSeq" id="WP_352555380.1">
    <property type="nucleotide sequence ID" value="NZ_JAMYQB010000001.1"/>
</dbReference>
<accession>A0ABV1YSB2</accession>
<dbReference type="EMBL" id="JAMYQB010000001">
    <property type="protein sequence ID" value="MER9402603.1"/>
    <property type="molecule type" value="Genomic_DNA"/>
</dbReference>
<keyword evidence="2" id="KW-1185">Reference proteome</keyword>
<organism evidence="1 2">
    <name type="scientific">Mesorhizobium caraganae</name>
    <dbReference type="NCBI Taxonomy" id="483206"/>
    <lineage>
        <taxon>Bacteria</taxon>
        <taxon>Pseudomonadati</taxon>
        <taxon>Pseudomonadota</taxon>
        <taxon>Alphaproteobacteria</taxon>
        <taxon>Hyphomicrobiales</taxon>
        <taxon>Phyllobacteriaceae</taxon>
        <taxon>Mesorhizobium</taxon>
    </lineage>
</organism>
<protein>
    <submittedName>
        <fullName evidence="1">Uncharacterized protein</fullName>
    </submittedName>
</protein>
<dbReference type="Proteomes" id="UP001433071">
    <property type="component" value="Unassembled WGS sequence"/>
</dbReference>
<sequence length="119" mass="13258">MSEFKLRYMWAAALIGLLPVDPAAGHLYGGGTGSDPEGFISALQMSGRIERRFFYCSIDLKIDGNLSGDNCHYTMNKLAQISKIFDSGPIEETDFKLMRKLIEIIGNLEGIDVTRRNKP</sequence>
<evidence type="ECO:0000313" key="2">
    <source>
        <dbReference type="Proteomes" id="UP001433071"/>
    </source>
</evidence>
<reference evidence="1 2" key="1">
    <citation type="journal article" date="2024" name="Proc. Natl. Acad. Sci. U.S.A.">
        <title>The evolutionary genomics of adaptation to stress in wild rhizobium bacteria.</title>
        <authorList>
            <person name="Kehlet-Delgado H."/>
            <person name="Montoya A.P."/>
            <person name="Jensen K.T."/>
            <person name="Wendlandt C.E."/>
            <person name="Dexheimer C."/>
            <person name="Roberts M."/>
            <person name="Torres Martinez L."/>
            <person name="Friesen M.L."/>
            <person name="Griffitts J.S."/>
            <person name="Porter S.S."/>
        </authorList>
    </citation>
    <scope>NUCLEOTIDE SEQUENCE [LARGE SCALE GENOMIC DNA]</scope>
    <source>
        <strain evidence="1 2">M0641</strain>
    </source>
</reference>
<proteinExistence type="predicted"/>
<comment type="caution">
    <text evidence="1">The sequence shown here is derived from an EMBL/GenBank/DDBJ whole genome shotgun (WGS) entry which is preliminary data.</text>
</comment>
<gene>
    <name evidence="1" type="ORF">NKI36_00925</name>
</gene>
<evidence type="ECO:0000313" key="1">
    <source>
        <dbReference type="EMBL" id="MER9402603.1"/>
    </source>
</evidence>